<name>A0AA39MPN3_ARMTA</name>
<keyword evidence="6" id="KW-0498">Mitosis</keyword>
<dbReference type="InterPro" id="IPR038275">
    <property type="entry name" value="Nuf2_N_sf"/>
</dbReference>
<keyword evidence="10" id="KW-0137">Centromere</keyword>
<evidence type="ECO:0000256" key="1">
    <source>
        <dbReference type="ARBA" id="ARBA00004123"/>
    </source>
</evidence>
<dbReference type="AlphaFoldDB" id="A0AA39MPN3"/>
<protein>
    <submittedName>
        <fullName evidence="15">Nuf2 family-domain-containing protein</fullName>
    </submittedName>
</protein>
<feature type="coiled-coil region" evidence="11">
    <location>
        <begin position="242"/>
        <end position="439"/>
    </location>
</feature>
<evidence type="ECO:0000256" key="3">
    <source>
        <dbReference type="ARBA" id="ARBA00005498"/>
    </source>
</evidence>
<evidence type="ECO:0000256" key="12">
    <source>
        <dbReference type="SAM" id="MobiDB-lite"/>
    </source>
</evidence>
<keyword evidence="16" id="KW-1185">Reference proteome</keyword>
<feature type="compositionally biased region" description="Basic and acidic residues" evidence="12">
    <location>
        <begin position="101"/>
        <end position="111"/>
    </location>
</feature>
<feature type="domain" description="Nuf2 DHR10-like" evidence="14">
    <location>
        <begin position="292"/>
        <end position="402"/>
    </location>
</feature>
<dbReference type="GO" id="GO:0031262">
    <property type="term" value="C:Ndc80 complex"/>
    <property type="evidence" value="ECO:0007669"/>
    <property type="project" value="InterPro"/>
</dbReference>
<evidence type="ECO:0000256" key="2">
    <source>
        <dbReference type="ARBA" id="ARBA00004584"/>
    </source>
</evidence>
<dbReference type="Pfam" id="PF18595">
    <property type="entry name" value="Nuf2_DHR10-like"/>
    <property type="match status" value="1"/>
</dbReference>
<dbReference type="InterPro" id="IPR041112">
    <property type="entry name" value="Nuf2_DHR10-like"/>
</dbReference>
<evidence type="ECO:0000256" key="4">
    <source>
        <dbReference type="ARBA" id="ARBA00022454"/>
    </source>
</evidence>
<keyword evidence="8" id="KW-0539">Nucleus</keyword>
<evidence type="ECO:0000259" key="13">
    <source>
        <dbReference type="Pfam" id="PF03800"/>
    </source>
</evidence>
<evidence type="ECO:0000256" key="5">
    <source>
        <dbReference type="ARBA" id="ARBA00022618"/>
    </source>
</evidence>
<comment type="caution">
    <text evidence="15">The sequence shown here is derived from an EMBL/GenBank/DDBJ whole genome shotgun (WGS) entry which is preliminary data.</text>
</comment>
<evidence type="ECO:0000313" key="15">
    <source>
        <dbReference type="EMBL" id="KAK0441170.1"/>
    </source>
</evidence>
<feature type="region of interest" description="Disordered" evidence="12">
    <location>
        <begin position="95"/>
        <end position="118"/>
    </location>
</feature>
<dbReference type="Proteomes" id="UP001175211">
    <property type="component" value="Unassembled WGS sequence"/>
</dbReference>
<gene>
    <name evidence="15" type="ORF">EV420DRAFT_1485739</name>
</gene>
<dbReference type="Pfam" id="PF03800">
    <property type="entry name" value="Nuf2"/>
    <property type="match status" value="1"/>
</dbReference>
<comment type="subcellular location">
    <subcellularLocation>
        <location evidence="2">Chromosome</location>
        <location evidence="2">Centromere</location>
    </subcellularLocation>
    <subcellularLocation>
        <location evidence="1">Nucleus</location>
    </subcellularLocation>
</comment>
<feature type="domain" description="Kinetochore protein Nuf2 N-terminal" evidence="13">
    <location>
        <begin position="40"/>
        <end position="177"/>
    </location>
</feature>
<evidence type="ECO:0000256" key="8">
    <source>
        <dbReference type="ARBA" id="ARBA00023242"/>
    </source>
</evidence>
<comment type="similarity">
    <text evidence="3">Belongs to the NUF2 family.</text>
</comment>
<dbReference type="GO" id="GO:0005634">
    <property type="term" value="C:nucleus"/>
    <property type="evidence" value="ECO:0007669"/>
    <property type="project" value="UniProtKB-SubCell"/>
</dbReference>
<evidence type="ECO:0000313" key="16">
    <source>
        <dbReference type="Proteomes" id="UP001175211"/>
    </source>
</evidence>
<dbReference type="GeneID" id="85353831"/>
<accession>A0AA39MPN3</accession>
<keyword evidence="7 11" id="KW-0175">Coiled coil</keyword>
<evidence type="ECO:0000256" key="10">
    <source>
        <dbReference type="ARBA" id="ARBA00023328"/>
    </source>
</evidence>
<evidence type="ECO:0000256" key="11">
    <source>
        <dbReference type="SAM" id="Coils"/>
    </source>
</evidence>
<keyword evidence="4" id="KW-0158">Chromosome</keyword>
<evidence type="ECO:0000259" key="14">
    <source>
        <dbReference type="Pfam" id="PF18595"/>
    </source>
</evidence>
<dbReference type="EMBL" id="JAUEPS010000072">
    <property type="protein sequence ID" value="KAK0441170.1"/>
    <property type="molecule type" value="Genomic_DNA"/>
</dbReference>
<evidence type="ECO:0000256" key="6">
    <source>
        <dbReference type="ARBA" id="ARBA00022776"/>
    </source>
</evidence>
<keyword evidence="5" id="KW-0132">Cell division</keyword>
<dbReference type="RefSeq" id="XP_060323856.1">
    <property type="nucleotide sequence ID" value="XM_060470283.1"/>
</dbReference>
<dbReference type="GO" id="GO:0051301">
    <property type="term" value="P:cell division"/>
    <property type="evidence" value="ECO:0007669"/>
    <property type="project" value="UniProtKB-KW"/>
</dbReference>
<dbReference type="InterPro" id="IPR005549">
    <property type="entry name" value="Kinetochore_Nuf2_N"/>
</dbReference>
<feature type="region of interest" description="Disordered" evidence="12">
    <location>
        <begin position="770"/>
        <end position="789"/>
    </location>
</feature>
<dbReference type="Gene3D" id="1.10.418.60">
    <property type="entry name" value="Ncd80 complex, Nuf2 subunit"/>
    <property type="match status" value="1"/>
</dbReference>
<proteinExistence type="inferred from homology"/>
<sequence>MNFLYIESLEICFFCESYTAILEEFYIPASMAPRTKNQGIFPLMDVAEIIESLSAWGFTISPEQINHPSADLVETIAYACLAEVTGVSRETIQQAAQESMAAHEDKDRDKVPSPITKENPSKTFRARFAAAAKLDDFTSSDIYRPTRERTIRLFSAFINFVKFTEQDSNPFAKAIRERSDGLLVERDQVAEQLSLVRRKTATIRAKMAEDEPRCEKLRIENFELKGRLRASKEIQTIGLQELEKLKAEKSALLKRREALNDELESVAESINRTRSRVVQSPERIKRTISTMSTSANEDKKIVAIQENKAKELQAKFNALHNIERDVRGCIEQLQTVEKEERSLQESHKELSGLKDDLEGKKIELRMQRVEKQLSNAHEKLERAQRHAEEKKLASQRTIDRLQKEINDMAIERRDNDKQVEQLRLEAEEVERKMAEHLRASELEINELLGEYWKLRHQTAPILRLPVELQQRIIAKLPSKSRLRFVNACKVLSNSFGFSAVYHALNEAKGREYPDSKEFTFPQLLCLAPSRTLVERHIKHTVFPDDLGKGEGDDFHDDESDRVIAPPRSKTMKERVSKTWVVEPADLEHALTEPFYICSVKFTEARDDILLYVTFPEYNQRGYENNDILVVSDGVEPRPEYFDKYIATLEERIPDEDRLTVSGPHSYNKMLETGAVLGGVDHNMMREFFLDACAECGGFRTICPGCGGVSRRWPDAFASCGFATPCPQCMGYDAAVIAAGYTRCDDGQRMMDEELNTPPVDHTFLSCEQWEAKRKTKEESSKKKDTDSQA</sequence>
<organism evidence="15 16">
    <name type="scientific">Armillaria tabescens</name>
    <name type="common">Ringless honey mushroom</name>
    <name type="synonym">Agaricus tabescens</name>
    <dbReference type="NCBI Taxonomy" id="1929756"/>
    <lineage>
        <taxon>Eukaryota</taxon>
        <taxon>Fungi</taxon>
        <taxon>Dikarya</taxon>
        <taxon>Basidiomycota</taxon>
        <taxon>Agaricomycotina</taxon>
        <taxon>Agaricomycetes</taxon>
        <taxon>Agaricomycetidae</taxon>
        <taxon>Agaricales</taxon>
        <taxon>Marasmiineae</taxon>
        <taxon>Physalacriaceae</taxon>
        <taxon>Desarmillaria</taxon>
    </lineage>
</organism>
<evidence type="ECO:0000256" key="9">
    <source>
        <dbReference type="ARBA" id="ARBA00023306"/>
    </source>
</evidence>
<evidence type="ECO:0000256" key="7">
    <source>
        <dbReference type="ARBA" id="ARBA00023054"/>
    </source>
</evidence>
<reference evidence="15" key="1">
    <citation type="submission" date="2023-06" db="EMBL/GenBank/DDBJ databases">
        <authorList>
            <consortium name="Lawrence Berkeley National Laboratory"/>
            <person name="Ahrendt S."/>
            <person name="Sahu N."/>
            <person name="Indic B."/>
            <person name="Wong-Bajracharya J."/>
            <person name="Merenyi Z."/>
            <person name="Ke H.-M."/>
            <person name="Monk M."/>
            <person name="Kocsube S."/>
            <person name="Drula E."/>
            <person name="Lipzen A."/>
            <person name="Balint B."/>
            <person name="Henrissat B."/>
            <person name="Andreopoulos B."/>
            <person name="Martin F.M."/>
            <person name="Harder C.B."/>
            <person name="Rigling D."/>
            <person name="Ford K.L."/>
            <person name="Foster G.D."/>
            <person name="Pangilinan J."/>
            <person name="Papanicolaou A."/>
            <person name="Barry K."/>
            <person name="LaButti K."/>
            <person name="Viragh M."/>
            <person name="Koriabine M."/>
            <person name="Yan M."/>
            <person name="Riley R."/>
            <person name="Champramary S."/>
            <person name="Plett K.L."/>
            <person name="Tsai I.J."/>
            <person name="Slot J."/>
            <person name="Sipos G."/>
            <person name="Plett J."/>
            <person name="Nagy L.G."/>
            <person name="Grigoriev I.V."/>
        </authorList>
    </citation>
    <scope>NUCLEOTIDE SEQUENCE</scope>
    <source>
        <strain evidence="15">CCBAS 213</strain>
    </source>
</reference>
<keyword evidence="9" id="KW-0131">Cell cycle</keyword>